<dbReference type="InterPro" id="IPR003593">
    <property type="entry name" value="AAA+_ATPase"/>
</dbReference>
<protein>
    <submittedName>
        <fullName evidence="7">Urea ABC transporter ATP-binding subunit UrtE</fullName>
    </submittedName>
</protein>
<dbReference type="EMBL" id="JAMPLM010000001">
    <property type="protein sequence ID" value="MEP1057217.1"/>
    <property type="molecule type" value="Genomic_DNA"/>
</dbReference>
<name>A0ABV0KDA6_9CYAN</name>
<keyword evidence="3" id="KW-0547">Nucleotide-binding</keyword>
<dbReference type="InterPro" id="IPR052156">
    <property type="entry name" value="BCAA_Transport_ATP-bd_LivF"/>
</dbReference>
<dbReference type="SUPFAM" id="SSF52540">
    <property type="entry name" value="P-loop containing nucleoside triphosphate hydrolases"/>
    <property type="match status" value="1"/>
</dbReference>
<keyword evidence="8" id="KW-1185">Reference proteome</keyword>
<dbReference type="Gene3D" id="3.40.50.300">
    <property type="entry name" value="P-loop containing nucleotide triphosphate hydrolases"/>
    <property type="match status" value="1"/>
</dbReference>
<evidence type="ECO:0000256" key="4">
    <source>
        <dbReference type="ARBA" id="ARBA00022840"/>
    </source>
</evidence>
<evidence type="ECO:0000313" key="7">
    <source>
        <dbReference type="EMBL" id="MEP1057217.1"/>
    </source>
</evidence>
<dbReference type="InterPro" id="IPR027417">
    <property type="entry name" value="P-loop_NTPase"/>
</dbReference>
<evidence type="ECO:0000256" key="1">
    <source>
        <dbReference type="ARBA" id="ARBA00005417"/>
    </source>
</evidence>
<evidence type="ECO:0000256" key="3">
    <source>
        <dbReference type="ARBA" id="ARBA00022741"/>
    </source>
</evidence>
<reference evidence="7 8" key="1">
    <citation type="submission" date="2022-04" db="EMBL/GenBank/DDBJ databases">
        <title>Positive selection, recombination, and allopatry shape intraspecific diversity of widespread and dominant cyanobacteria.</title>
        <authorList>
            <person name="Wei J."/>
            <person name="Shu W."/>
            <person name="Hu C."/>
        </authorList>
    </citation>
    <scope>NUCLEOTIDE SEQUENCE [LARGE SCALE GENOMIC DNA]</scope>
    <source>
        <strain evidence="7 8">AS-A4</strain>
    </source>
</reference>
<dbReference type="NCBIfam" id="TIGR03410">
    <property type="entry name" value="urea_trans_UrtE"/>
    <property type="match status" value="1"/>
</dbReference>
<dbReference type="RefSeq" id="WP_347241309.1">
    <property type="nucleotide sequence ID" value="NZ_JAMPLM010000001.1"/>
</dbReference>
<gene>
    <name evidence="7" type="primary">urtE</name>
    <name evidence="7" type="ORF">NDI38_02130</name>
</gene>
<proteinExistence type="inferred from homology"/>
<dbReference type="Proteomes" id="UP001476950">
    <property type="component" value="Unassembled WGS sequence"/>
</dbReference>
<evidence type="ECO:0000256" key="5">
    <source>
        <dbReference type="ARBA" id="ARBA00022970"/>
    </source>
</evidence>
<evidence type="ECO:0000313" key="8">
    <source>
        <dbReference type="Proteomes" id="UP001476950"/>
    </source>
</evidence>
<comment type="caution">
    <text evidence="7">The sequence shown here is derived from an EMBL/GenBank/DDBJ whole genome shotgun (WGS) entry which is preliminary data.</text>
</comment>
<dbReference type="CDD" id="cd03224">
    <property type="entry name" value="ABC_TM1139_LivF_branched"/>
    <property type="match status" value="1"/>
</dbReference>
<dbReference type="PANTHER" id="PTHR43820:SF5">
    <property type="entry name" value="HIGH-AFFINITY BRANCHED-CHAIN AMINO ACID TRANSPORT ATP-BINDING PROTEIN"/>
    <property type="match status" value="1"/>
</dbReference>
<dbReference type="InterPro" id="IPR017780">
    <property type="entry name" value="ABC_transptr_urea_ATP-bd_UrtE"/>
</dbReference>
<keyword evidence="2" id="KW-0813">Transport</keyword>
<dbReference type="InterPro" id="IPR003439">
    <property type="entry name" value="ABC_transporter-like_ATP-bd"/>
</dbReference>
<dbReference type="Pfam" id="PF00005">
    <property type="entry name" value="ABC_tran"/>
    <property type="match status" value="1"/>
</dbReference>
<dbReference type="PROSITE" id="PS50893">
    <property type="entry name" value="ABC_TRANSPORTER_2"/>
    <property type="match status" value="1"/>
</dbReference>
<sequence>MNESMPLLNLSDVTVSYGQTPVLFNVDMAVEKGEIACILGRNGVGKTTLLRSVIGLNKVSSGSIIFDADEITKTPTYLRARYGISFIPQGREIIPYLSVLDNLKLGMTAAKQKSKKISEEIFEFFPMLKQHLKRQGGLLSGGQQQQLAIARGLLSNPKIMLLDEPTEGIQPSIVQEIEETLKRINREKGITVVVVEQKIDFARQLAQKFFIMEKGSVVAKGNTADLTDTLVHKYLAV</sequence>
<keyword evidence="4 7" id="KW-0067">ATP-binding</keyword>
<feature type="domain" description="ABC transporter" evidence="6">
    <location>
        <begin position="8"/>
        <end position="237"/>
    </location>
</feature>
<dbReference type="SMART" id="SM00382">
    <property type="entry name" value="AAA"/>
    <property type="match status" value="1"/>
</dbReference>
<accession>A0ABV0KDA6</accession>
<dbReference type="PANTHER" id="PTHR43820">
    <property type="entry name" value="HIGH-AFFINITY BRANCHED-CHAIN AMINO ACID TRANSPORT ATP-BINDING PROTEIN LIVF"/>
    <property type="match status" value="1"/>
</dbReference>
<evidence type="ECO:0000259" key="6">
    <source>
        <dbReference type="PROSITE" id="PS50893"/>
    </source>
</evidence>
<keyword evidence="5" id="KW-0029">Amino-acid transport</keyword>
<dbReference type="GO" id="GO:0005524">
    <property type="term" value="F:ATP binding"/>
    <property type="evidence" value="ECO:0007669"/>
    <property type="project" value="UniProtKB-KW"/>
</dbReference>
<evidence type="ECO:0000256" key="2">
    <source>
        <dbReference type="ARBA" id="ARBA00022448"/>
    </source>
</evidence>
<organism evidence="7 8">
    <name type="scientific">Stenomitos frigidus AS-A4</name>
    <dbReference type="NCBI Taxonomy" id="2933935"/>
    <lineage>
        <taxon>Bacteria</taxon>
        <taxon>Bacillati</taxon>
        <taxon>Cyanobacteriota</taxon>
        <taxon>Cyanophyceae</taxon>
        <taxon>Leptolyngbyales</taxon>
        <taxon>Leptolyngbyaceae</taxon>
        <taxon>Stenomitos</taxon>
    </lineage>
</organism>
<comment type="similarity">
    <text evidence="1">Belongs to the ABC transporter superfamily.</text>
</comment>